<dbReference type="InterPro" id="IPR000683">
    <property type="entry name" value="Gfo/Idh/MocA-like_OxRdtase_N"/>
</dbReference>
<dbReference type="Pfam" id="PF22725">
    <property type="entry name" value="GFO_IDH_MocA_C3"/>
    <property type="match status" value="1"/>
</dbReference>
<dbReference type="PANTHER" id="PTHR22604:SF105">
    <property type="entry name" value="TRANS-1,2-DIHYDROBENZENE-1,2-DIOL DEHYDROGENASE"/>
    <property type="match status" value="1"/>
</dbReference>
<dbReference type="SUPFAM" id="SSF55347">
    <property type="entry name" value="Glyceraldehyde-3-phosphate dehydrogenase-like, C-terminal domain"/>
    <property type="match status" value="1"/>
</dbReference>
<proteinExistence type="inferred from homology"/>
<name>A0A077LTP4_9MICO</name>
<protein>
    <submittedName>
        <fullName evidence="6">GFO/IDH/MOCA family oxidoreductase</fullName>
    </submittedName>
</protein>
<keyword evidence="3" id="KW-0520">NAD</keyword>
<evidence type="ECO:0000313" key="7">
    <source>
        <dbReference type="Proteomes" id="UP000035721"/>
    </source>
</evidence>
<dbReference type="Gene3D" id="3.30.360.10">
    <property type="entry name" value="Dihydrodipicolinate Reductase, domain 2"/>
    <property type="match status" value="1"/>
</dbReference>
<dbReference type="AlphaFoldDB" id="A0A077LTP4"/>
<dbReference type="EMBL" id="CAJB01000001">
    <property type="protein sequence ID" value="CCH75867.1"/>
    <property type="molecule type" value="Genomic_DNA"/>
</dbReference>
<feature type="domain" description="GFO/IDH/MocA-like oxidoreductase" evidence="5">
    <location>
        <begin position="151"/>
        <end position="263"/>
    </location>
</feature>
<evidence type="ECO:0000256" key="3">
    <source>
        <dbReference type="ARBA" id="ARBA00023027"/>
    </source>
</evidence>
<dbReference type="Pfam" id="PF01408">
    <property type="entry name" value="GFO_IDH_MocA"/>
    <property type="match status" value="1"/>
</dbReference>
<evidence type="ECO:0000259" key="5">
    <source>
        <dbReference type="Pfam" id="PF22725"/>
    </source>
</evidence>
<keyword evidence="7" id="KW-1185">Reference proteome</keyword>
<dbReference type="InterPro" id="IPR050984">
    <property type="entry name" value="Gfo/Idh/MocA_domain"/>
</dbReference>
<sequence>MTTTLTLPEPRTPDPMDAPPLRWGILAPGGIARTMAAALRAATRQEIVAVGSRDLGRARAFADEFGIGTAYGSYAELVADPSVDVVYVASPHSEHRDQTLLALDAGKHVLVEKAFARNRTEALEMVERARSRGLFLMEALWTRFLPHVDVIRRSLEEGLLGDLVTVFADHGQPLHPGGPRRLADPVLAGGALLDLGVYPLHFADLVLGGLESVSTVGALTAEGVDAQEAMTVVGPSGALGVLHATMLAKTPTTASVVGSLARIDVDGDRFYGPSDLTLATRGGVLDTWQPPSRDHGLHFEAAEVARCITAGRTESPLLPLDTTLRVMAAMDAVRRDLGVVYPGERP</sequence>
<reference evidence="6 7" key="1">
    <citation type="journal article" date="2013" name="ISME J.">
        <title>A metabolic model for members of the genus Tetrasphaera involved in enhanced biological phosphorus removal.</title>
        <authorList>
            <person name="Kristiansen R."/>
            <person name="Nguyen H.T.T."/>
            <person name="Saunders A.M."/>
            <person name="Nielsen J.L."/>
            <person name="Wimmer R."/>
            <person name="Le V.Q."/>
            <person name="McIlroy S.J."/>
            <person name="Petrovski S."/>
            <person name="Seviour R.J."/>
            <person name="Calteau A."/>
            <person name="Nielsen K.L."/>
            <person name="Nielsen P.H."/>
        </authorList>
    </citation>
    <scope>NUCLEOTIDE SEQUENCE [LARGE SCALE GENOMIC DNA]</scope>
    <source>
        <strain evidence="6 7">T1-X7</strain>
    </source>
</reference>
<dbReference type="STRING" id="1194083.BN12_10014"/>
<feature type="domain" description="Gfo/Idh/MocA-like oxidoreductase N-terminal" evidence="4">
    <location>
        <begin position="22"/>
        <end position="137"/>
    </location>
</feature>
<comment type="similarity">
    <text evidence="1">Belongs to the Gfo/Idh/MocA family.</text>
</comment>
<dbReference type="GO" id="GO:0000166">
    <property type="term" value="F:nucleotide binding"/>
    <property type="evidence" value="ECO:0007669"/>
    <property type="project" value="InterPro"/>
</dbReference>
<dbReference type="Gene3D" id="3.40.50.720">
    <property type="entry name" value="NAD(P)-binding Rossmann-like Domain"/>
    <property type="match status" value="1"/>
</dbReference>
<dbReference type="Proteomes" id="UP000035721">
    <property type="component" value="Unassembled WGS sequence"/>
</dbReference>
<evidence type="ECO:0000256" key="1">
    <source>
        <dbReference type="ARBA" id="ARBA00010928"/>
    </source>
</evidence>
<dbReference type="InterPro" id="IPR055170">
    <property type="entry name" value="GFO_IDH_MocA-like_dom"/>
</dbReference>
<evidence type="ECO:0000313" key="6">
    <source>
        <dbReference type="EMBL" id="CCH75867.1"/>
    </source>
</evidence>
<dbReference type="GO" id="GO:0016491">
    <property type="term" value="F:oxidoreductase activity"/>
    <property type="evidence" value="ECO:0007669"/>
    <property type="project" value="UniProtKB-KW"/>
</dbReference>
<dbReference type="InterPro" id="IPR036291">
    <property type="entry name" value="NAD(P)-bd_dom_sf"/>
</dbReference>
<gene>
    <name evidence="6" type="ORF">BN12_10014</name>
</gene>
<comment type="caution">
    <text evidence="6">The sequence shown here is derived from an EMBL/GenBank/DDBJ whole genome shotgun (WGS) entry which is preliminary data.</text>
</comment>
<keyword evidence="2" id="KW-0560">Oxidoreductase</keyword>
<dbReference type="PANTHER" id="PTHR22604">
    <property type="entry name" value="OXIDOREDUCTASES"/>
    <property type="match status" value="1"/>
</dbReference>
<accession>A0A077LTP4</accession>
<dbReference type="SUPFAM" id="SSF51735">
    <property type="entry name" value="NAD(P)-binding Rossmann-fold domains"/>
    <property type="match status" value="1"/>
</dbReference>
<evidence type="ECO:0000259" key="4">
    <source>
        <dbReference type="Pfam" id="PF01408"/>
    </source>
</evidence>
<organism evidence="6 7">
    <name type="scientific">Nostocoides japonicum T1-X7</name>
    <dbReference type="NCBI Taxonomy" id="1194083"/>
    <lineage>
        <taxon>Bacteria</taxon>
        <taxon>Bacillati</taxon>
        <taxon>Actinomycetota</taxon>
        <taxon>Actinomycetes</taxon>
        <taxon>Micrococcales</taxon>
        <taxon>Intrasporangiaceae</taxon>
        <taxon>Nostocoides</taxon>
    </lineage>
</organism>
<evidence type="ECO:0000256" key="2">
    <source>
        <dbReference type="ARBA" id="ARBA00023002"/>
    </source>
</evidence>